<dbReference type="HOGENOM" id="CLU_065947_2_2_7"/>
<dbReference type="AlphaFoldDB" id="E6WZN9"/>
<reference evidence="3" key="2">
    <citation type="submission" date="2011-01" db="EMBL/GenBank/DDBJ databases">
        <title>The complete genome of Nitratifractor salsuginis DSM 16511.</title>
        <authorList>
            <consortium name="US DOE Joint Genome Institute (JGI-PGF)"/>
            <person name="Lucas S."/>
            <person name="Copeland A."/>
            <person name="Lapidus A."/>
            <person name="Bruce D."/>
            <person name="Goodwin L."/>
            <person name="Pitluck S."/>
            <person name="Kyrpides N."/>
            <person name="Mavromatis K."/>
            <person name="Ivanova N."/>
            <person name="Mikhailova N."/>
            <person name="Zeytun A."/>
            <person name="Detter J.C."/>
            <person name="Tapia R."/>
            <person name="Han C."/>
            <person name="Land M."/>
            <person name="Hauser L."/>
            <person name="Markowitz V."/>
            <person name="Cheng J.-F."/>
            <person name="Hugenholtz P."/>
            <person name="Woyke T."/>
            <person name="Wu D."/>
            <person name="Tindall B."/>
            <person name="Schuetze A."/>
            <person name="Brambilla E."/>
            <person name="Klenk H.-P."/>
            <person name="Eisen J.A."/>
        </authorList>
    </citation>
    <scope>NUCLEOTIDE SEQUENCE [LARGE SCALE GENOMIC DNA]</scope>
    <source>
        <strain evidence="3">DSM 16511 / JCM 12458 / E9I37-1</strain>
    </source>
</reference>
<dbReference type="EMBL" id="CP002452">
    <property type="protein sequence ID" value="ADV46680.1"/>
    <property type="molecule type" value="Genomic_DNA"/>
</dbReference>
<dbReference type="InterPro" id="IPR053136">
    <property type="entry name" value="UTP_pyrophosphatase-like"/>
</dbReference>
<proteinExistence type="predicted"/>
<sequence length="239" mass="28305">MSSTRELIHYLCDGQTIFFTLTRRRGIKHIYLYIRHDPLPRLEVRCGPRTPLESIDEVLRAKEPWILKKLSEASPRFDYRKEFPWNGERLPLKISIEEGARRLTLRLDDSEESALLSAPYEPGTEEIRSLYEAYYKLHAPRLLPPLVEKWSRRTGIVPAKVGYRKAKSRWGSCSSRNNLSLNTRLLLCPIELQEYVVLHELCHIRHKNHSAAFWALVERWMPDWKARRKALRSYEFHLN</sequence>
<feature type="domain" description="YgjP-like metallopeptidase" evidence="1">
    <location>
        <begin position="31"/>
        <end position="233"/>
    </location>
</feature>
<dbReference type="Pfam" id="PF01863">
    <property type="entry name" value="YgjP-like"/>
    <property type="match status" value="1"/>
</dbReference>
<dbReference type="Proteomes" id="UP000008633">
    <property type="component" value="Chromosome"/>
</dbReference>
<dbReference type="PANTHER" id="PTHR30399:SF1">
    <property type="entry name" value="UTP PYROPHOSPHATASE"/>
    <property type="match status" value="1"/>
</dbReference>
<dbReference type="CDD" id="cd07344">
    <property type="entry name" value="M48_yhfN_like"/>
    <property type="match status" value="1"/>
</dbReference>
<name>E6WZN9_NITSE</name>
<dbReference type="InterPro" id="IPR002725">
    <property type="entry name" value="YgjP-like_metallopeptidase"/>
</dbReference>
<dbReference type="STRING" id="749222.Nitsa_1431"/>
<dbReference type="PANTHER" id="PTHR30399">
    <property type="entry name" value="UNCHARACTERIZED PROTEIN YGJP"/>
    <property type="match status" value="1"/>
</dbReference>
<keyword evidence="3" id="KW-1185">Reference proteome</keyword>
<dbReference type="OrthoDB" id="5321643at2"/>
<reference evidence="2 3" key="1">
    <citation type="journal article" date="2011" name="Stand. Genomic Sci.">
        <title>Complete genome sequence of Nitratifractor salsuginis type strain (E9I37-1).</title>
        <authorList>
            <person name="Anderson I."/>
            <person name="Sikorski J."/>
            <person name="Zeytun A."/>
            <person name="Nolan M."/>
            <person name="Lapidus A."/>
            <person name="Lucas S."/>
            <person name="Hammon N."/>
            <person name="Deshpande S."/>
            <person name="Cheng J.F."/>
            <person name="Tapia R."/>
            <person name="Han C."/>
            <person name="Goodwin L."/>
            <person name="Pitluck S."/>
            <person name="Liolios K."/>
            <person name="Pagani I."/>
            <person name="Ivanova N."/>
            <person name="Huntemann M."/>
            <person name="Mavromatis K."/>
            <person name="Ovchinikova G."/>
            <person name="Pati A."/>
            <person name="Chen A."/>
            <person name="Palaniappan K."/>
            <person name="Land M."/>
            <person name="Hauser L."/>
            <person name="Brambilla E.M."/>
            <person name="Ngatchou-Djao O.D."/>
            <person name="Rohde M."/>
            <person name="Tindall B.J."/>
            <person name="Goker M."/>
            <person name="Detter J.C."/>
            <person name="Woyke T."/>
            <person name="Bristow J."/>
            <person name="Eisen J.A."/>
            <person name="Markowitz V."/>
            <person name="Hugenholtz P."/>
            <person name="Klenk H.P."/>
            <person name="Kyrpides N.C."/>
        </authorList>
    </citation>
    <scope>NUCLEOTIDE SEQUENCE [LARGE SCALE GENOMIC DNA]</scope>
    <source>
        <strain evidence="3">DSM 16511 / JCM 12458 / E9I37-1</strain>
    </source>
</reference>
<dbReference type="RefSeq" id="WP_013554369.1">
    <property type="nucleotide sequence ID" value="NC_014935.1"/>
</dbReference>
<accession>E6WZN9</accession>
<dbReference type="eggNOG" id="COG1451">
    <property type="taxonomic scope" value="Bacteria"/>
</dbReference>
<evidence type="ECO:0000313" key="3">
    <source>
        <dbReference type="Proteomes" id="UP000008633"/>
    </source>
</evidence>
<organism evidence="2 3">
    <name type="scientific">Nitratifractor salsuginis (strain DSM 16511 / JCM 12458 / E9I37-1)</name>
    <dbReference type="NCBI Taxonomy" id="749222"/>
    <lineage>
        <taxon>Bacteria</taxon>
        <taxon>Pseudomonadati</taxon>
        <taxon>Campylobacterota</taxon>
        <taxon>Epsilonproteobacteria</taxon>
        <taxon>Campylobacterales</taxon>
        <taxon>Sulfurovaceae</taxon>
        <taxon>Nitratifractor</taxon>
    </lineage>
</organism>
<evidence type="ECO:0000259" key="1">
    <source>
        <dbReference type="Pfam" id="PF01863"/>
    </source>
</evidence>
<dbReference type="KEGG" id="nsa:Nitsa_1431"/>
<gene>
    <name evidence="2" type="ordered locus">Nitsa_1431</name>
</gene>
<dbReference type="Gene3D" id="3.30.2010.10">
    <property type="entry name" value="Metalloproteases ('zincins'), catalytic domain"/>
    <property type="match status" value="1"/>
</dbReference>
<evidence type="ECO:0000313" key="2">
    <source>
        <dbReference type="EMBL" id="ADV46680.1"/>
    </source>
</evidence>
<protein>
    <recommendedName>
        <fullName evidence="1">YgjP-like metallopeptidase domain-containing protein</fullName>
    </recommendedName>
</protein>